<dbReference type="InterPro" id="IPR000182">
    <property type="entry name" value="GNAT_dom"/>
</dbReference>
<dbReference type="Gene3D" id="3.40.630.30">
    <property type="match status" value="1"/>
</dbReference>
<name>A0A1B8HQY2_9GAMM</name>
<keyword evidence="2" id="KW-0808">Transferase</keyword>
<protein>
    <submittedName>
        <fullName evidence="2">Acetyltransferase</fullName>
    </submittedName>
</protein>
<dbReference type="AlphaFoldDB" id="A0A1B8HQY2"/>
<accession>A0A1B8HQY2</accession>
<evidence type="ECO:0000259" key="1">
    <source>
        <dbReference type="PROSITE" id="PS51186"/>
    </source>
</evidence>
<reference evidence="2 3" key="1">
    <citation type="submission" date="2016-06" db="EMBL/GenBank/DDBJ databases">
        <authorList>
            <person name="Kjaerup R.B."/>
            <person name="Dalgaard T.S."/>
            <person name="Juul-Madsen H.R."/>
        </authorList>
    </citation>
    <scope>NUCLEOTIDE SEQUENCE [LARGE SCALE GENOMIC DNA]</scope>
    <source>
        <strain evidence="2 3">GCSL-Mp3</strain>
    </source>
</reference>
<dbReference type="GO" id="GO:0016747">
    <property type="term" value="F:acyltransferase activity, transferring groups other than amino-acyl groups"/>
    <property type="evidence" value="ECO:0007669"/>
    <property type="project" value="InterPro"/>
</dbReference>
<dbReference type="PROSITE" id="PS51186">
    <property type="entry name" value="GNAT"/>
    <property type="match status" value="1"/>
</dbReference>
<dbReference type="RefSeq" id="WP_067421248.1">
    <property type="nucleotide sequence ID" value="NZ_LZEX01000001.1"/>
</dbReference>
<dbReference type="InterPro" id="IPR016181">
    <property type="entry name" value="Acyl_CoA_acyltransferase"/>
</dbReference>
<dbReference type="Proteomes" id="UP000092247">
    <property type="component" value="Unassembled WGS sequence"/>
</dbReference>
<comment type="caution">
    <text evidence="2">The sequence shown here is derived from an EMBL/GenBank/DDBJ whole genome shotgun (WGS) entry which is preliminary data.</text>
</comment>
<sequence length="163" mass="17898">MIRCRLMTKEDCTQVTALLQANAQSRQGGLLGEYPPEKVESMFIHSLHTVVAETGNTLVGVLFSFSPGAASVSPVTQQISDQFNALLENNWFYGPVCIDADYRGQGVLQSLYKTMCELNKGKPVAFINQDNVRSVQAHLKSGMREAGRFTCDGISYLLMIGSK</sequence>
<dbReference type="EMBL" id="LZEX01000001">
    <property type="protein sequence ID" value="OBU11758.1"/>
    <property type="molecule type" value="Genomic_DNA"/>
</dbReference>
<evidence type="ECO:0000313" key="2">
    <source>
        <dbReference type="EMBL" id="OBU11758.1"/>
    </source>
</evidence>
<feature type="domain" description="N-acetyltransferase" evidence="1">
    <location>
        <begin position="2"/>
        <end position="161"/>
    </location>
</feature>
<dbReference type="STRING" id="368603.AYY16_06660"/>
<proteinExistence type="predicted"/>
<evidence type="ECO:0000313" key="3">
    <source>
        <dbReference type="Proteomes" id="UP000092247"/>
    </source>
</evidence>
<gene>
    <name evidence="2" type="ORF">AYY17_03385</name>
</gene>
<dbReference type="SUPFAM" id="SSF55729">
    <property type="entry name" value="Acyl-CoA N-acyltransferases (Nat)"/>
    <property type="match status" value="1"/>
</dbReference>
<organism evidence="2 3">
    <name type="scientific">Morganella psychrotolerans</name>
    <dbReference type="NCBI Taxonomy" id="368603"/>
    <lineage>
        <taxon>Bacteria</taxon>
        <taxon>Pseudomonadati</taxon>
        <taxon>Pseudomonadota</taxon>
        <taxon>Gammaproteobacteria</taxon>
        <taxon>Enterobacterales</taxon>
        <taxon>Morganellaceae</taxon>
        <taxon>Morganella</taxon>
    </lineage>
</organism>